<dbReference type="EMBL" id="UINC01005330">
    <property type="protein sequence ID" value="SVA20625.1"/>
    <property type="molecule type" value="Genomic_DNA"/>
</dbReference>
<dbReference type="PANTHER" id="PTHR34218">
    <property type="entry name" value="PEPTIDASE S45 PENICILLIN AMIDASE"/>
    <property type="match status" value="1"/>
</dbReference>
<dbReference type="AlphaFoldDB" id="A0A381TX97"/>
<name>A0A381TX97_9ZZZZ</name>
<dbReference type="GO" id="GO:0016811">
    <property type="term" value="F:hydrolase activity, acting on carbon-nitrogen (but not peptide) bonds, in linear amides"/>
    <property type="evidence" value="ECO:0007669"/>
    <property type="project" value="InterPro"/>
</dbReference>
<dbReference type="InterPro" id="IPR023343">
    <property type="entry name" value="Penicillin_amidase_dom1"/>
</dbReference>
<dbReference type="InterPro" id="IPR043146">
    <property type="entry name" value="Penicillin_amidase_N_B-knob"/>
</dbReference>
<comment type="similarity">
    <text evidence="1">Belongs to the peptidase S45 family.</text>
</comment>
<dbReference type="InterPro" id="IPR029055">
    <property type="entry name" value="Ntn_hydrolases_N"/>
</dbReference>
<evidence type="ECO:0000256" key="4">
    <source>
        <dbReference type="SAM" id="MobiDB-lite"/>
    </source>
</evidence>
<dbReference type="Gene3D" id="3.60.20.10">
    <property type="entry name" value="Glutamine Phosphoribosylpyrophosphate, subunit 1, domain 1"/>
    <property type="match status" value="1"/>
</dbReference>
<dbReference type="GO" id="GO:0017000">
    <property type="term" value="P:antibiotic biosynthetic process"/>
    <property type="evidence" value="ECO:0007669"/>
    <property type="project" value="InterPro"/>
</dbReference>
<gene>
    <name evidence="5" type="ORF">METZ01_LOCUS73479</name>
</gene>
<keyword evidence="3" id="KW-0865">Zymogen</keyword>
<dbReference type="Gene3D" id="1.10.439.10">
    <property type="entry name" value="Penicillin Amidohydrolase, domain 1"/>
    <property type="match status" value="1"/>
</dbReference>
<keyword evidence="2" id="KW-0378">Hydrolase</keyword>
<dbReference type="Gene3D" id="2.30.120.10">
    <property type="match status" value="1"/>
</dbReference>
<evidence type="ECO:0000256" key="2">
    <source>
        <dbReference type="ARBA" id="ARBA00022801"/>
    </source>
</evidence>
<feature type="region of interest" description="Disordered" evidence="4">
    <location>
        <begin position="198"/>
        <end position="219"/>
    </location>
</feature>
<dbReference type="PIRSF" id="PIRSF001227">
    <property type="entry name" value="Pen_acylase"/>
    <property type="match status" value="1"/>
</dbReference>
<dbReference type="InterPro" id="IPR002692">
    <property type="entry name" value="S45"/>
</dbReference>
<evidence type="ECO:0000256" key="3">
    <source>
        <dbReference type="ARBA" id="ARBA00023145"/>
    </source>
</evidence>
<dbReference type="PANTHER" id="PTHR34218:SF4">
    <property type="entry name" value="ACYL-HOMOSERINE LACTONE ACYLASE QUIP"/>
    <property type="match status" value="1"/>
</dbReference>
<reference evidence="5" key="1">
    <citation type="submission" date="2018-05" db="EMBL/GenBank/DDBJ databases">
        <authorList>
            <person name="Lanie J.A."/>
            <person name="Ng W.-L."/>
            <person name="Kazmierczak K.M."/>
            <person name="Andrzejewski T.M."/>
            <person name="Davidsen T.M."/>
            <person name="Wayne K.J."/>
            <person name="Tettelin H."/>
            <person name="Glass J.I."/>
            <person name="Rusch D."/>
            <person name="Podicherti R."/>
            <person name="Tsui H.-C.T."/>
            <person name="Winkler M.E."/>
        </authorList>
    </citation>
    <scope>NUCLEOTIDE SEQUENCE</scope>
</reference>
<dbReference type="Pfam" id="PF01804">
    <property type="entry name" value="Penicil_amidase"/>
    <property type="match status" value="1"/>
</dbReference>
<organism evidence="5">
    <name type="scientific">marine metagenome</name>
    <dbReference type="NCBI Taxonomy" id="408172"/>
    <lineage>
        <taxon>unclassified sequences</taxon>
        <taxon>metagenomes</taxon>
        <taxon>ecological metagenomes</taxon>
    </lineage>
</organism>
<protein>
    <recommendedName>
        <fullName evidence="6">Penicillin acylase family protein</fullName>
    </recommendedName>
</protein>
<proteinExistence type="inferred from homology"/>
<dbReference type="Gene3D" id="1.10.1400.10">
    <property type="match status" value="1"/>
</dbReference>
<evidence type="ECO:0000256" key="1">
    <source>
        <dbReference type="ARBA" id="ARBA00006586"/>
    </source>
</evidence>
<dbReference type="SUPFAM" id="SSF56235">
    <property type="entry name" value="N-terminal nucleophile aminohydrolases (Ntn hydrolases)"/>
    <property type="match status" value="1"/>
</dbReference>
<sequence length="751" mass="83211">MADRVPSSQGVRTSSADAEILRDKWGIPHIYAERDEDLFFGYGYAMAQDRLWQLDYLRRKAMGRLSEVLGASALETDTISHTVGMTQLAEAEVRRMSAKTSTRLDAFSHGINKFMIESTDLLPIEFDLLDYTPEPWSPMDSIAIWGEFRWYLTGRLPVIVIPELAMQTLDDDNLYAAFLTGEAESESILAKGMYPSGRSSTGRVGQTVSDSSEGQGSNNWTISGQLTASGLPLVASDPHIAFGSISCWYEAHLSGAGFNAAGTGYAGVPGLLFGRNEKVAWGLTNNICAQRDLFKEKENPKKPGYYLHDGQWEQADETNVIITVKGQNPVTRTIRRTRNGPIVDAILPEAAAHTGPVSLRWMGEDPCDEISSMLEMNRANSADQFREALRPWIVPTFSFAFADSKGHIGYQASGRLPIKKDWNRGYRPGWDPEHQWNETIPFEEMPSITNPPNGWIRSANNRTAPEDFPYPLSGVWSSGYRAQRIREMIESESVHTRESVTEMQMDVVAPRAVDTIPCLLKLLENTNENNLDAEISILKNWDGRMSTDSVGASLFEVFFANWTKEVAAARFPANLVPLMAGAASGLSTQLLTEDTYNWFSPGERAKAAHRAMEKTIDDISKDAGQDKSKWHWGAIHKVHLHHPLSELGQIFNRLSRGGQGVGGSGITVSNTGFDPNYLAVMGANYRLVADLSDDPPGLWAVDAAGQSGNPGSVNYCDQLDSWMQNSQHFIPLDRKHVDENTTDKLIIRSSH</sequence>
<accession>A0A381TX97</accession>
<dbReference type="InterPro" id="IPR043147">
    <property type="entry name" value="Penicillin_amidase_A-knob"/>
</dbReference>
<dbReference type="CDD" id="cd03747">
    <property type="entry name" value="Ntn_PGA_like"/>
    <property type="match status" value="1"/>
</dbReference>
<evidence type="ECO:0008006" key="6">
    <source>
        <dbReference type="Google" id="ProtNLM"/>
    </source>
</evidence>
<dbReference type="InterPro" id="IPR014395">
    <property type="entry name" value="Pen/GL7ACA/AHL_acylase"/>
</dbReference>
<evidence type="ECO:0000313" key="5">
    <source>
        <dbReference type="EMBL" id="SVA20625.1"/>
    </source>
</evidence>